<comment type="pathway">
    <text evidence="5">Quinol/quinone metabolism; 1,4-dihydroxy-2-naphthoate biosynthesis; 1,4-dihydroxy-2-naphthoate from chorismate: step 5/7.</text>
</comment>
<comment type="similarity">
    <text evidence="5">Belongs to the ATP-dependent AMP-binding enzyme family. MenE subfamily.</text>
</comment>
<dbReference type="NCBIfam" id="TIGR01923">
    <property type="entry name" value="menE"/>
    <property type="match status" value="1"/>
</dbReference>
<evidence type="ECO:0000259" key="7">
    <source>
        <dbReference type="Pfam" id="PF13193"/>
    </source>
</evidence>
<evidence type="ECO:0000256" key="5">
    <source>
        <dbReference type="HAMAP-Rule" id="MF_00731"/>
    </source>
</evidence>
<protein>
    <recommendedName>
        <fullName evidence="5">2-succinylbenzoate--CoA ligase</fullName>
        <ecNumber evidence="5">6.2.1.26</ecNumber>
    </recommendedName>
    <alternativeName>
        <fullName evidence="5">o-succinylbenzoyl-CoA synthetase</fullName>
        <shortName evidence="5">OSB-CoA synthetase</shortName>
    </alternativeName>
</protein>
<gene>
    <name evidence="5" type="primary">menE</name>
    <name evidence="8" type="ORF">AAF454_04005</name>
</gene>
<dbReference type="Gene3D" id="3.40.50.12780">
    <property type="entry name" value="N-terminal domain of ligase-like"/>
    <property type="match status" value="1"/>
</dbReference>
<dbReference type="PANTHER" id="PTHR43201">
    <property type="entry name" value="ACYL-COA SYNTHETASE"/>
    <property type="match status" value="1"/>
</dbReference>
<dbReference type="GO" id="GO:0008756">
    <property type="term" value="F:o-succinylbenzoate-CoA ligase activity"/>
    <property type="evidence" value="ECO:0007669"/>
    <property type="project" value="UniProtKB-EC"/>
</dbReference>
<dbReference type="SUPFAM" id="SSF56801">
    <property type="entry name" value="Acetyl-CoA synthetase-like"/>
    <property type="match status" value="1"/>
</dbReference>
<evidence type="ECO:0000256" key="4">
    <source>
        <dbReference type="ARBA" id="ARBA00022840"/>
    </source>
</evidence>
<dbReference type="PANTHER" id="PTHR43201:SF5">
    <property type="entry name" value="MEDIUM-CHAIN ACYL-COA LIGASE ACSF2, MITOCHONDRIAL"/>
    <property type="match status" value="1"/>
</dbReference>
<dbReference type="InterPro" id="IPR042099">
    <property type="entry name" value="ANL_N_sf"/>
</dbReference>
<feature type="domain" description="AMP-dependent synthetase/ligase" evidence="6">
    <location>
        <begin position="10"/>
        <end position="347"/>
    </location>
</feature>
<dbReference type="RefSeq" id="WP_336663377.1">
    <property type="nucleotide sequence ID" value="NZ_JBBCRB010000002.1"/>
</dbReference>
<keyword evidence="9" id="KW-1185">Reference proteome</keyword>
<evidence type="ECO:0000256" key="1">
    <source>
        <dbReference type="ARBA" id="ARBA00022428"/>
    </source>
</evidence>
<reference evidence="8 9" key="1">
    <citation type="submission" date="2024-04" db="EMBL/GenBank/DDBJ databases">
        <authorList>
            <person name="Wu Y.S."/>
            <person name="Zhang L."/>
        </authorList>
    </citation>
    <scope>NUCLEOTIDE SEQUENCE [LARGE SCALE GENOMIC DNA]</scope>
    <source>
        <strain evidence="8 9">KG-01</strain>
    </source>
</reference>
<accession>A0ABU9LMI4</accession>
<dbReference type="PROSITE" id="PS00455">
    <property type="entry name" value="AMP_BINDING"/>
    <property type="match status" value="1"/>
</dbReference>
<dbReference type="InterPro" id="IPR045851">
    <property type="entry name" value="AMP-bd_C_sf"/>
</dbReference>
<organism evidence="8 9">
    <name type="scientific">Kurthia gibsonii</name>
    <dbReference type="NCBI Taxonomy" id="33946"/>
    <lineage>
        <taxon>Bacteria</taxon>
        <taxon>Bacillati</taxon>
        <taxon>Bacillota</taxon>
        <taxon>Bacilli</taxon>
        <taxon>Bacillales</taxon>
        <taxon>Caryophanaceae</taxon>
        <taxon>Kurthia</taxon>
    </lineage>
</organism>
<comment type="pathway">
    <text evidence="5">Quinol/quinone metabolism; menaquinone biosynthesis.</text>
</comment>
<dbReference type="NCBIfam" id="NF002966">
    <property type="entry name" value="PRK03640.1"/>
    <property type="match status" value="1"/>
</dbReference>
<keyword evidence="4 5" id="KW-0067">ATP-binding</keyword>
<keyword evidence="3 5" id="KW-0547">Nucleotide-binding</keyword>
<feature type="domain" description="AMP-binding enzyme C-terminal" evidence="7">
    <location>
        <begin position="397"/>
        <end position="471"/>
    </location>
</feature>
<evidence type="ECO:0000256" key="2">
    <source>
        <dbReference type="ARBA" id="ARBA00022598"/>
    </source>
</evidence>
<dbReference type="Pfam" id="PF13193">
    <property type="entry name" value="AMP-binding_C"/>
    <property type="match status" value="1"/>
</dbReference>
<keyword evidence="2 5" id="KW-0436">Ligase</keyword>
<evidence type="ECO:0000313" key="8">
    <source>
        <dbReference type="EMBL" id="MEL5987591.1"/>
    </source>
</evidence>
<comment type="function">
    <text evidence="5">Converts 2-succinylbenzoate (OSB) to 2-succinylbenzoyl-CoA (OSB-CoA).</text>
</comment>
<evidence type="ECO:0000259" key="6">
    <source>
        <dbReference type="Pfam" id="PF00501"/>
    </source>
</evidence>
<dbReference type="Gene3D" id="3.30.300.30">
    <property type="match status" value="1"/>
</dbReference>
<sequence length="483" mass="53762">MKKMIPNWIEQRTSLTPHRVALTFQDEKWTYEQLSEQSKYYAGAIKAAGLHEGQRVAIFGRSTPHLIRTIFACMQLRIEMVLLNLRLTEAELAYQIQDAQVDALLVDDDLVEQLPSTHKLQILFSDLMTSQEKAEVIKHWSRDETMTIMYTSGTTSQPKGVRQTIGNHMASATSALYNTGLVEDEGWICTVPIFHISGFSMLCKCILHGVRLDLYEKYTVEEVALQLIEGTATRMSAVAVMLEKLVSYIEEQGQRVSPNFQLLLVGGGPVPKSYLTRAEAIDLRVAQTYGMTETASQVATLSSKDALRKVGSVGKPLMFNEICIAGAERPFDHGEICVRGDSVTPGYVGQHAHIKTQVDGFLHTGDIGYFDDEGYLYVADRRSDLIISGGENIYPAEIENVLAGHPHIAAVGVCGVQDEIWGQVPAAFIMSKETTLNAETILAFCEDKLAKYKLPKQIHFVEELPRNGTGKLLRRKLVELIPK</sequence>
<dbReference type="InterPro" id="IPR010192">
    <property type="entry name" value="MenE"/>
</dbReference>
<comment type="catalytic activity">
    <reaction evidence="5">
        <text>2-succinylbenzoate + ATP + CoA = 2-succinylbenzoyl-CoA + AMP + diphosphate</text>
        <dbReference type="Rhea" id="RHEA:17009"/>
        <dbReference type="ChEBI" id="CHEBI:18325"/>
        <dbReference type="ChEBI" id="CHEBI:30616"/>
        <dbReference type="ChEBI" id="CHEBI:33019"/>
        <dbReference type="ChEBI" id="CHEBI:57287"/>
        <dbReference type="ChEBI" id="CHEBI:57364"/>
        <dbReference type="ChEBI" id="CHEBI:456215"/>
        <dbReference type="EC" id="6.2.1.26"/>
    </reaction>
</comment>
<comment type="caution">
    <text evidence="8">The sequence shown here is derived from an EMBL/GenBank/DDBJ whole genome shotgun (WGS) entry which is preliminary data.</text>
</comment>
<dbReference type="EC" id="6.2.1.26" evidence="5"/>
<evidence type="ECO:0000313" key="9">
    <source>
        <dbReference type="Proteomes" id="UP001398420"/>
    </source>
</evidence>
<dbReference type="InterPro" id="IPR000873">
    <property type="entry name" value="AMP-dep_synth/lig_dom"/>
</dbReference>
<dbReference type="InterPro" id="IPR020845">
    <property type="entry name" value="AMP-binding_CS"/>
</dbReference>
<dbReference type="HAMAP" id="MF_00731">
    <property type="entry name" value="MenE"/>
    <property type="match status" value="1"/>
</dbReference>
<proteinExistence type="inferred from homology"/>
<dbReference type="InterPro" id="IPR025110">
    <property type="entry name" value="AMP-bd_C"/>
</dbReference>
<name>A0ABU9LMI4_9BACL</name>
<dbReference type="Pfam" id="PF00501">
    <property type="entry name" value="AMP-binding"/>
    <property type="match status" value="1"/>
</dbReference>
<dbReference type="Proteomes" id="UP001398420">
    <property type="component" value="Unassembled WGS sequence"/>
</dbReference>
<dbReference type="EMBL" id="JBCEWA010000002">
    <property type="protein sequence ID" value="MEL5987591.1"/>
    <property type="molecule type" value="Genomic_DNA"/>
</dbReference>
<keyword evidence="1 5" id="KW-0474">Menaquinone biosynthesis</keyword>
<evidence type="ECO:0000256" key="3">
    <source>
        <dbReference type="ARBA" id="ARBA00022741"/>
    </source>
</evidence>